<comment type="similarity">
    <text evidence="2">Belongs to the PBP/GOBP family.</text>
</comment>
<dbReference type="Gene3D" id="1.10.238.270">
    <property type="match status" value="1"/>
</dbReference>
<evidence type="ECO:0000259" key="7">
    <source>
        <dbReference type="Pfam" id="PF22651"/>
    </source>
</evidence>
<organism evidence="8 9">
    <name type="scientific">Anopheles farauti</name>
    <dbReference type="NCBI Taxonomy" id="69004"/>
    <lineage>
        <taxon>Eukaryota</taxon>
        <taxon>Metazoa</taxon>
        <taxon>Ecdysozoa</taxon>
        <taxon>Arthropoda</taxon>
        <taxon>Hexapoda</taxon>
        <taxon>Insecta</taxon>
        <taxon>Pterygota</taxon>
        <taxon>Neoptera</taxon>
        <taxon>Endopterygota</taxon>
        <taxon>Diptera</taxon>
        <taxon>Nematocera</taxon>
        <taxon>Culicoidea</taxon>
        <taxon>Culicidae</taxon>
        <taxon>Anophelinae</taxon>
        <taxon>Anopheles</taxon>
    </lineage>
</organism>
<proteinExistence type="inferred from homology"/>
<dbReference type="GO" id="GO:0005576">
    <property type="term" value="C:extracellular region"/>
    <property type="evidence" value="ECO:0007669"/>
    <property type="project" value="UniProtKB-SubCell"/>
</dbReference>
<accession>A0A182QT98</accession>
<dbReference type="PANTHER" id="PTHR21066:SF3">
    <property type="entry name" value="IP02236P"/>
    <property type="match status" value="1"/>
</dbReference>
<keyword evidence="9" id="KW-1185">Reference proteome</keyword>
<evidence type="ECO:0000256" key="1">
    <source>
        <dbReference type="ARBA" id="ARBA00004613"/>
    </source>
</evidence>
<dbReference type="VEuPathDB" id="VectorBase:AFAF016396"/>
<evidence type="ECO:0000256" key="3">
    <source>
        <dbReference type="ARBA" id="ARBA00022448"/>
    </source>
</evidence>
<feature type="signal peptide" evidence="6">
    <location>
        <begin position="1"/>
        <end position="25"/>
    </location>
</feature>
<dbReference type="Proteomes" id="UP000075886">
    <property type="component" value="Unassembled WGS sequence"/>
</dbReference>
<dbReference type="EMBL" id="AXCN02000549">
    <property type="status" value="NOT_ANNOTATED_CDS"/>
    <property type="molecule type" value="Genomic_DNA"/>
</dbReference>
<protein>
    <recommendedName>
        <fullName evidence="7">OBP47-like domain-containing protein</fullName>
    </recommendedName>
</protein>
<feature type="domain" description="OBP47-like" evidence="7">
    <location>
        <begin position="49"/>
        <end position="188"/>
    </location>
</feature>
<dbReference type="PANTHER" id="PTHR21066">
    <property type="entry name" value="ODORANT-BINDING PROTEIN 59A-RELATED"/>
    <property type="match status" value="1"/>
</dbReference>
<evidence type="ECO:0000256" key="6">
    <source>
        <dbReference type="SAM" id="SignalP"/>
    </source>
</evidence>
<evidence type="ECO:0000313" key="9">
    <source>
        <dbReference type="Proteomes" id="UP000075886"/>
    </source>
</evidence>
<evidence type="ECO:0000256" key="4">
    <source>
        <dbReference type="ARBA" id="ARBA00022525"/>
    </source>
</evidence>
<comment type="subcellular location">
    <subcellularLocation>
        <location evidence="1">Secreted</location>
    </subcellularLocation>
</comment>
<keyword evidence="5" id="KW-1015">Disulfide bond</keyword>
<feature type="chain" id="PRO_5008133364" description="OBP47-like domain-containing protein" evidence="6">
    <location>
        <begin position="26"/>
        <end position="210"/>
    </location>
</feature>
<keyword evidence="3" id="KW-0813">Transport</keyword>
<reference evidence="8" key="2">
    <citation type="submission" date="2020-05" db="UniProtKB">
        <authorList>
            <consortium name="EnsemblMetazoa"/>
        </authorList>
    </citation>
    <scope>IDENTIFICATION</scope>
    <source>
        <strain evidence="8">FAR1</strain>
    </source>
</reference>
<evidence type="ECO:0000313" key="8">
    <source>
        <dbReference type="EnsemblMetazoa" id="AFAF016396-PA"/>
    </source>
</evidence>
<evidence type="ECO:0000256" key="5">
    <source>
        <dbReference type="ARBA" id="ARBA00023157"/>
    </source>
</evidence>
<reference evidence="9" key="1">
    <citation type="submission" date="2014-01" db="EMBL/GenBank/DDBJ databases">
        <title>The Genome Sequence of Anopheles farauti FAR1 (V2).</title>
        <authorList>
            <consortium name="The Broad Institute Genomics Platform"/>
            <person name="Neafsey D.E."/>
            <person name="Besansky N."/>
            <person name="Howell P."/>
            <person name="Walton C."/>
            <person name="Young S.K."/>
            <person name="Zeng Q."/>
            <person name="Gargeya S."/>
            <person name="Fitzgerald M."/>
            <person name="Haas B."/>
            <person name="Abouelleil A."/>
            <person name="Allen A.W."/>
            <person name="Alvarado L."/>
            <person name="Arachchi H.M."/>
            <person name="Berlin A.M."/>
            <person name="Chapman S.B."/>
            <person name="Gainer-Dewar J."/>
            <person name="Goldberg J."/>
            <person name="Griggs A."/>
            <person name="Gujja S."/>
            <person name="Hansen M."/>
            <person name="Howarth C."/>
            <person name="Imamovic A."/>
            <person name="Ireland A."/>
            <person name="Larimer J."/>
            <person name="McCowan C."/>
            <person name="Murphy C."/>
            <person name="Pearson M."/>
            <person name="Poon T.W."/>
            <person name="Priest M."/>
            <person name="Roberts A."/>
            <person name="Saif S."/>
            <person name="Shea T."/>
            <person name="Sisk P."/>
            <person name="Sykes S."/>
            <person name="Wortman J."/>
            <person name="Nusbaum C."/>
            <person name="Birren B."/>
        </authorList>
    </citation>
    <scope>NUCLEOTIDE SEQUENCE [LARGE SCALE GENOMIC DNA]</scope>
    <source>
        <strain evidence="9">FAR1</strain>
    </source>
</reference>
<keyword evidence="4" id="KW-0964">Secreted</keyword>
<name>A0A182QT98_9DIPT</name>
<evidence type="ECO:0000256" key="2">
    <source>
        <dbReference type="ARBA" id="ARBA00008098"/>
    </source>
</evidence>
<dbReference type="EnsemblMetazoa" id="AFAF016396-RA">
    <property type="protein sequence ID" value="AFAF016396-PA"/>
    <property type="gene ID" value="AFAF016396"/>
</dbReference>
<dbReference type="AlphaFoldDB" id="A0A182QT98"/>
<keyword evidence="6" id="KW-0732">Signal</keyword>
<dbReference type="InterPro" id="IPR052295">
    <property type="entry name" value="Odorant-binding_protein"/>
</dbReference>
<sequence>MTRYASFAASLLLVLLVVAREEVSGRRHNDVLGCHNGTTVTVDECCQLPMLADPAVVEKCKAAHPFKPRGKGKPDGGAQPGACIAECILKEMGALKGANINAVAFKQAVQPTLKKNPSVAKLIDGAIDSCSTLVEDAAFSRNKNTEAGGKPLCLASPKLFVNCVYSSLFQNCPTDLWTKKDGCTQLKDKIKQGCPYFAMRKRHGRHHRPT</sequence>
<dbReference type="Pfam" id="PF22651">
    <property type="entry name" value="OBP47_like"/>
    <property type="match status" value="1"/>
</dbReference>
<dbReference type="InterPro" id="IPR054577">
    <property type="entry name" value="OBP47-like_dom"/>
</dbReference>